<keyword evidence="2" id="KW-1185">Reference proteome</keyword>
<protein>
    <submittedName>
        <fullName evidence="1">Methyl-accepting chemotaxis protein</fullName>
    </submittedName>
</protein>
<dbReference type="Proteomes" id="UP001058074">
    <property type="component" value="Unassembled WGS sequence"/>
</dbReference>
<proteinExistence type="predicted"/>
<dbReference type="EMBL" id="BROD01000001">
    <property type="protein sequence ID" value="GKX65755.1"/>
    <property type="molecule type" value="Genomic_DNA"/>
</dbReference>
<accession>A0ACB5R9H1</accession>
<evidence type="ECO:0000313" key="2">
    <source>
        <dbReference type="Proteomes" id="UP001058074"/>
    </source>
</evidence>
<evidence type="ECO:0000313" key="1">
    <source>
        <dbReference type="EMBL" id="GKX65755.1"/>
    </source>
</evidence>
<comment type="caution">
    <text evidence="1">The sequence shown here is derived from an EMBL/GenBank/DDBJ whole genome shotgun (WGS) entry which is preliminary data.</text>
</comment>
<organism evidence="1 2">
    <name type="scientific">Inconstantimicrobium mannanitabidum</name>
    <dbReference type="NCBI Taxonomy" id="1604901"/>
    <lineage>
        <taxon>Bacteria</taxon>
        <taxon>Bacillati</taxon>
        <taxon>Bacillota</taxon>
        <taxon>Clostridia</taxon>
        <taxon>Eubacteriales</taxon>
        <taxon>Clostridiaceae</taxon>
        <taxon>Inconstantimicrobium</taxon>
    </lineage>
</organism>
<sequence length="272" mass="30081">MEDIFNSLIDSALVIKELFKEDTAIVIEDKEKILLVSEGETIKPPNKAGDKVEDNIAKDKLKANKKTTFTTLTKEQHGVDLKLTHVPIKDLNNNYIGTFCLMRNTQRENSVANISEKLMDSIKETNNKVNVIEDDATKLSDNLNIIIDRIEKTSKSINESSGVIDLISNISKQLNMLGLNASIEAARAGEQGKGFSIVASEIRKLSLVSQESAKEIFSYLQEMRDSIEVINNSIGLLGDVATNQAESIEDVSKTLNEISLSSHKLVENAKMD</sequence>
<reference evidence="1" key="1">
    <citation type="journal article" date="2025" name="Int. J. Syst. Evol. Microbiol.">
        <title>Inconstantimicrobium mannanitabidum sp. nov., a novel member of the family Clostridiaceae isolated from anoxic soil under the treatment of reductive soil disinfestation.</title>
        <authorList>
            <person name="Ueki A."/>
            <person name="Tonouchi A."/>
            <person name="Honma S."/>
            <person name="Kaku N."/>
            <person name="Ueki K."/>
        </authorList>
    </citation>
    <scope>NUCLEOTIDE SEQUENCE</scope>
    <source>
        <strain evidence="1">TW13</strain>
    </source>
</reference>
<name>A0ACB5R9H1_9CLOT</name>
<gene>
    <name evidence="1" type="ORF">rsdtw13_10130</name>
</gene>